<reference evidence="3" key="1">
    <citation type="submission" date="2019-09" db="EMBL/GenBank/DDBJ databases">
        <title>Mumia zhuanghuii sp. nov. isolated from the intestinal contents of plateau pika (Ochotona curzoniae) in the Qinghai-Tibet plateau of China.</title>
        <authorList>
            <person name="Tian Z."/>
        </authorList>
    </citation>
    <scope>NUCLEOTIDE SEQUENCE [LARGE SCALE GENOMIC DNA]</scope>
    <source>
        <strain evidence="3">JCM 30598</strain>
    </source>
</reference>
<dbReference type="AlphaFoldDB" id="A0A5J5J2E3"/>
<keyword evidence="1" id="KW-0472">Membrane</keyword>
<evidence type="ECO:0000313" key="2">
    <source>
        <dbReference type="EMBL" id="KAA9107520.1"/>
    </source>
</evidence>
<proteinExistence type="predicted"/>
<protein>
    <submittedName>
        <fullName evidence="2">Uncharacterized protein</fullName>
    </submittedName>
</protein>
<dbReference type="Proteomes" id="UP000325827">
    <property type="component" value="Unassembled WGS sequence"/>
</dbReference>
<name>A0A5J5J2E3_9MICO</name>
<feature type="transmembrane region" description="Helical" evidence="1">
    <location>
        <begin position="37"/>
        <end position="57"/>
    </location>
</feature>
<organism evidence="2 3">
    <name type="scientific">Microbacterium rhizomatis</name>
    <dbReference type="NCBI Taxonomy" id="1631477"/>
    <lineage>
        <taxon>Bacteria</taxon>
        <taxon>Bacillati</taxon>
        <taxon>Actinomycetota</taxon>
        <taxon>Actinomycetes</taxon>
        <taxon>Micrococcales</taxon>
        <taxon>Microbacteriaceae</taxon>
        <taxon>Microbacterium</taxon>
    </lineage>
</organism>
<accession>A0A5J5J2E3</accession>
<gene>
    <name evidence="2" type="ORF">F6B43_08580</name>
</gene>
<dbReference type="EMBL" id="VYSA01000002">
    <property type="protein sequence ID" value="KAA9107520.1"/>
    <property type="molecule type" value="Genomic_DNA"/>
</dbReference>
<comment type="caution">
    <text evidence="2">The sequence shown here is derived from an EMBL/GenBank/DDBJ whole genome shotgun (WGS) entry which is preliminary data.</text>
</comment>
<keyword evidence="1" id="KW-0812">Transmembrane</keyword>
<keyword evidence="3" id="KW-1185">Reference proteome</keyword>
<dbReference type="RefSeq" id="WP_150448556.1">
    <property type="nucleotide sequence ID" value="NZ_VYSA01000002.1"/>
</dbReference>
<sequence>MTLAAALIDDTASNADTRAFDAAVSLRQRVSPRRGGVLLAVGVAGLLPSAAALSSLAPCAR</sequence>
<evidence type="ECO:0000313" key="3">
    <source>
        <dbReference type="Proteomes" id="UP000325827"/>
    </source>
</evidence>
<keyword evidence="1" id="KW-1133">Transmembrane helix</keyword>
<evidence type="ECO:0000256" key="1">
    <source>
        <dbReference type="SAM" id="Phobius"/>
    </source>
</evidence>